<protein>
    <recommendedName>
        <fullName evidence="4">Late embryogenesis abundant protein LEA-2 subgroup domain-containing protein</fullName>
    </recommendedName>
</protein>
<comment type="caution">
    <text evidence="2">The sequence shown here is derived from an EMBL/GenBank/DDBJ whole genome shotgun (WGS) entry which is preliminary data.</text>
</comment>
<dbReference type="Proteomes" id="UP000812966">
    <property type="component" value="Unassembled WGS sequence"/>
</dbReference>
<proteinExistence type="predicted"/>
<keyword evidence="1" id="KW-0812">Transmembrane</keyword>
<evidence type="ECO:0008006" key="4">
    <source>
        <dbReference type="Google" id="ProtNLM"/>
    </source>
</evidence>
<accession>A0A8K0JS34</accession>
<evidence type="ECO:0000256" key="1">
    <source>
        <dbReference type="SAM" id="Phobius"/>
    </source>
</evidence>
<evidence type="ECO:0000313" key="2">
    <source>
        <dbReference type="EMBL" id="KAG7580042.1"/>
    </source>
</evidence>
<name>A0A8K0JS34_9TREE</name>
<feature type="transmembrane region" description="Helical" evidence="1">
    <location>
        <begin position="76"/>
        <end position="95"/>
    </location>
</feature>
<keyword evidence="1" id="KW-0472">Membrane</keyword>
<reference evidence="2" key="1">
    <citation type="submission" date="2020-04" db="EMBL/GenBank/DDBJ databases">
        <title>Analysis of mating type loci in Filobasidium floriforme.</title>
        <authorList>
            <person name="Nowrousian M."/>
        </authorList>
    </citation>
    <scope>NUCLEOTIDE SEQUENCE</scope>
    <source>
        <strain evidence="2">CBS 6242</strain>
    </source>
</reference>
<keyword evidence="1" id="KW-1133">Transmembrane helix</keyword>
<organism evidence="2 3">
    <name type="scientific">Filobasidium floriforme</name>
    <dbReference type="NCBI Taxonomy" id="5210"/>
    <lineage>
        <taxon>Eukaryota</taxon>
        <taxon>Fungi</taxon>
        <taxon>Dikarya</taxon>
        <taxon>Basidiomycota</taxon>
        <taxon>Agaricomycotina</taxon>
        <taxon>Tremellomycetes</taxon>
        <taxon>Filobasidiales</taxon>
        <taxon>Filobasidiaceae</taxon>
        <taxon>Filobasidium</taxon>
    </lineage>
</organism>
<sequence>MKKPLLGEGNVGGTGENVELVTVPALGAEWSKNELYSQTRRAKQEARREKRGKMWREWNRDQRGCCGVGWMTKRMLVVVTFAFLAALGVTLYFVIPRAPNFSFPSDTVFLADESTVGFSRTPANFSFTGDIRMIADASNSWLPVHFNHLEITVLDMNTNKKIGTGNWKDKTIGRKGLHYLSLPVDFSYSAVNATDSTWSGMYNACGHRWTGTERPDLSFRVTLKMNIRGLVGKPTVSRLATDLECPFELPSNSV</sequence>
<evidence type="ECO:0000313" key="3">
    <source>
        <dbReference type="Proteomes" id="UP000812966"/>
    </source>
</evidence>
<dbReference type="AlphaFoldDB" id="A0A8K0JS34"/>
<keyword evidence="3" id="KW-1185">Reference proteome</keyword>
<gene>
    <name evidence="2" type="ORF">FFLO_00013</name>
</gene>
<dbReference type="EMBL" id="JABELV010000001">
    <property type="protein sequence ID" value="KAG7580042.1"/>
    <property type="molecule type" value="Genomic_DNA"/>
</dbReference>